<dbReference type="Proteomes" id="UP000276128">
    <property type="component" value="Unassembled WGS sequence"/>
</dbReference>
<name>A0A430J8C4_9BACL</name>
<protein>
    <submittedName>
        <fullName evidence="1">Cell shape determination protein CcmA</fullName>
    </submittedName>
</protein>
<organism evidence="1 2">
    <name type="scientific">Paenibacillus whitsoniae</name>
    <dbReference type="NCBI Taxonomy" id="2496558"/>
    <lineage>
        <taxon>Bacteria</taxon>
        <taxon>Bacillati</taxon>
        <taxon>Bacillota</taxon>
        <taxon>Bacilli</taxon>
        <taxon>Bacillales</taxon>
        <taxon>Paenibacillaceae</taxon>
        <taxon>Paenibacillus</taxon>
    </lineage>
</organism>
<keyword evidence="2" id="KW-1185">Reference proteome</keyword>
<dbReference type="RefSeq" id="WP_126143662.1">
    <property type="nucleotide sequence ID" value="NZ_RXHU01000075.1"/>
</dbReference>
<dbReference type="EMBL" id="RXHU01000075">
    <property type="protein sequence ID" value="RTE06319.1"/>
    <property type="molecule type" value="Genomic_DNA"/>
</dbReference>
<evidence type="ECO:0000313" key="1">
    <source>
        <dbReference type="EMBL" id="RTE06319.1"/>
    </source>
</evidence>
<accession>A0A430J8C4</accession>
<gene>
    <name evidence="1" type="ORF">EJQ19_23405</name>
</gene>
<dbReference type="OrthoDB" id="1730007at2"/>
<dbReference type="AlphaFoldDB" id="A0A430J8C4"/>
<reference evidence="1 2" key="1">
    <citation type="submission" date="2018-12" db="EMBL/GenBank/DDBJ databases">
        <title>Bacillus ochoae sp. nov., Paenibacillus whitsoniae sp. nov., Paenibacillus spiritus sp. nov. Isolated from the Mars Exploration Rover during spacecraft assembly.</title>
        <authorList>
            <person name="Seuylemezian A."/>
            <person name="Vaishampayan P."/>
        </authorList>
    </citation>
    <scope>NUCLEOTIDE SEQUENCE [LARGE SCALE GENOMIC DNA]</scope>
    <source>
        <strain evidence="1 2">MER 54</strain>
    </source>
</reference>
<proteinExistence type="predicted"/>
<comment type="caution">
    <text evidence="1">The sequence shown here is derived from an EMBL/GenBank/DDBJ whole genome shotgun (WGS) entry which is preliminary data.</text>
</comment>
<sequence>MGAIMRKSSAANGNLRITGSSTVGGGHFDKVKVVGEAIIEGDLTCTSLSCIGTMEMAGRLQGGRLGIVGTCAITGSVQAESLKNSGTVTISEDAVVHKLTGSGLLEVKGQLAAKEVNVKGHIATAGDFEADRLRLRGMFDVGGLLNAGTLDIKLYQTCKANEIGGERIEIRKASLLHPFSLFFRPLASAKLTVGIIEGDDIYVEHTHADVIRGTKVHIGPGCKIGVVEYKEELTVNKDADVANKRQV</sequence>
<evidence type="ECO:0000313" key="2">
    <source>
        <dbReference type="Proteomes" id="UP000276128"/>
    </source>
</evidence>